<dbReference type="EMBL" id="CP092864">
    <property type="protein sequence ID" value="UYV64079.1"/>
    <property type="molecule type" value="Genomic_DNA"/>
</dbReference>
<sequence>MSRTSNEVSYFLVSNLVVLTGYEVTAFVRDPAKLGEVEPHHVEVGDVLDAKRVSEAVQGKKGVIVVLGNRENLGPTTVLSDGLKNILQAMVEHGVKRITCCISCKLPGLQKYCPVSGHLLTTLRQLTGLGEVIRMWLYGHAFLFWERAKVPAIYQPITEDHERMLNLLKSCDREWIAILPPHIADRSVYPDHNTSQLR</sequence>
<gene>
    <name evidence="2" type="ORF">LAZ67_2006514</name>
</gene>
<evidence type="ECO:0000259" key="1">
    <source>
        <dbReference type="Pfam" id="PF13460"/>
    </source>
</evidence>
<dbReference type="Gene3D" id="3.40.50.720">
    <property type="entry name" value="NAD(P)-binding Rossmann-like Domain"/>
    <property type="match status" value="1"/>
</dbReference>
<evidence type="ECO:0000313" key="2">
    <source>
        <dbReference type="EMBL" id="UYV64079.1"/>
    </source>
</evidence>
<protein>
    <submittedName>
        <fullName evidence="2">BLVRB</fullName>
    </submittedName>
</protein>
<dbReference type="InterPro" id="IPR036291">
    <property type="entry name" value="NAD(P)-bd_dom_sf"/>
</dbReference>
<keyword evidence="3" id="KW-1185">Reference proteome</keyword>
<dbReference type="InterPro" id="IPR016040">
    <property type="entry name" value="NAD(P)-bd_dom"/>
</dbReference>
<proteinExistence type="predicted"/>
<accession>A0ABY6K5D7</accession>
<reference evidence="2 3" key="1">
    <citation type="submission" date="2022-01" db="EMBL/GenBank/DDBJ databases">
        <title>A chromosomal length assembly of Cordylochernes scorpioides.</title>
        <authorList>
            <person name="Zeh D."/>
            <person name="Zeh J."/>
        </authorList>
    </citation>
    <scope>NUCLEOTIDE SEQUENCE [LARGE SCALE GENOMIC DNA]</scope>
    <source>
        <strain evidence="2">IN4F17</strain>
        <tissue evidence="2">Whole Body</tissue>
    </source>
</reference>
<dbReference type="SUPFAM" id="SSF51735">
    <property type="entry name" value="NAD(P)-binding Rossmann-fold domains"/>
    <property type="match status" value="1"/>
</dbReference>
<dbReference type="PANTHER" id="PTHR43355:SF2">
    <property type="entry name" value="FLAVIN REDUCTASE (NADPH)"/>
    <property type="match status" value="1"/>
</dbReference>
<dbReference type="PANTHER" id="PTHR43355">
    <property type="entry name" value="FLAVIN REDUCTASE (NADPH)"/>
    <property type="match status" value="1"/>
</dbReference>
<organism evidence="2 3">
    <name type="scientific">Cordylochernes scorpioides</name>
    <dbReference type="NCBI Taxonomy" id="51811"/>
    <lineage>
        <taxon>Eukaryota</taxon>
        <taxon>Metazoa</taxon>
        <taxon>Ecdysozoa</taxon>
        <taxon>Arthropoda</taxon>
        <taxon>Chelicerata</taxon>
        <taxon>Arachnida</taxon>
        <taxon>Pseudoscorpiones</taxon>
        <taxon>Cheliferoidea</taxon>
        <taxon>Chernetidae</taxon>
        <taxon>Cordylochernes</taxon>
    </lineage>
</organism>
<dbReference type="InterPro" id="IPR051606">
    <property type="entry name" value="Polyketide_Oxido-like"/>
</dbReference>
<name>A0ABY6K5D7_9ARAC</name>
<dbReference type="Proteomes" id="UP001235939">
    <property type="component" value="Chromosome 02"/>
</dbReference>
<dbReference type="Pfam" id="PF13460">
    <property type="entry name" value="NAD_binding_10"/>
    <property type="match status" value="1"/>
</dbReference>
<evidence type="ECO:0000313" key="3">
    <source>
        <dbReference type="Proteomes" id="UP001235939"/>
    </source>
</evidence>
<feature type="domain" description="NAD(P)-binding" evidence="1">
    <location>
        <begin position="12"/>
        <end position="103"/>
    </location>
</feature>